<evidence type="ECO:0000313" key="2">
    <source>
        <dbReference type="EMBL" id="EGG12471.1"/>
    </source>
</evidence>
<dbReference type="RefSeq" id="XP_007404846.1">
    <property type="nucleotide sequence ID" value="XM_007404784.1"/>
</dbReference>
<dbReference type="VEuPathDB" id="FungiDB:MELLADRAFT_101618"/>
<dbReference type="GeneID" id="18921415"/>
<accession>F4R6F2</accession>
<evidence type="ECO:0000256" key="1">
    <source>
        <dbReference type="SAM" id="MobiDB-lite"/>
    </source>
</evidence>
<dbReference type="InParanoid" id="F4R6F2"/>
<feature type="compositionally biased region" description="Basic and acidic residues" evidence="1">
    <location>
        <begin position="9"/>
        <end position="19"/>
    </location>
</feature>
<sequence length="137" mass="15590">MPHFNLPYPDRDRERKDNNQRYGTGVVKVHTFFVTITLSLQASKLKPGWISELRIEEVGSWAEGISSEVELPFPQSQSSSLKLFDHSLENQTKPRPVRPPSFRVLPRNSKGATNNEVVVAVVRLVSWQKLLPTPLWG</sequence>
<proteinExistence type="predicted"/>
<evidence type="ECO:0000313" key="3">
    <source>
        <dbReference type="Proteomes" id="UP000001072"/>
    </source>
</evidence>
<keyword evidence="3" id="KW-1185">Reference proteome</keyword>
<dbReference type="HOGENOM" id="CLU_1865534_0_0_1"/>
<gene>
    <name evidence="2" type="ORF">MELLADRAFT_101618</name>
</gene>
<feature type="region of interest" description="Disordered" evidence="1">
    <location>
        <begin position="1"/>
        <end position="21"/>
    </location>
</feature>
<organism evidence="3">
    <name type="scientific">Melampsora larici-populina (strain 98AG31 / pathotype 3-4-7)</name>
    <name type="common">Poplar leaf rust fungus</name>
    <dbReference type="NCBI Taxonomy" id="747676"/>
    <lineage>
        <taxon>Eukaryota</taxon>
        <taxon>Fungi</taxon>
        <taxon>Dikarya</taxon>
        <taxon>Basidiomycota</taxon>
        <taxon>Pucciniomycotina</taxon>
        <taxon>Pucciniomycetes</taxon>
        <taxon>Pucciniales</taxon>
        <taxon>Melampsoraceae</taxon>
        <taxon>Melampsora</taxon>
    </lineage>
</organism>
<name>F4R6F2_MELLP</name>
<protein>
    <submittedName>
        <fullName evidence="2">Uncharacterized protein</fullName>
    </submittedName>
</protein>
<reference evidence="3" key="1">
    <citation type="journal article" date="2011" name="Proc. Natl. Acad. Sci. U.S.A.">
        <title>Obligate biotrophy features unraveled by the genomic analysis of rust fungi.</title>
        <authorList>
            <person name="Duplessis S."/>
            <person name="Cuomo C.A."/>
            <person name="Lin Y.-C."/>
            <person name="Aerts A."/>
            <person name="Tisserant E."/>
            <person name="Veneault-Fourrey C."/>
            <person name="Joly D.L."/>
            <person name="Hacquard S."/>
            <person name="Amselem J."/>
            <person name="Cantarel B.L."/>
            <person name="Chiu R."/>
            <person name="Coutinho P.M."/>
            <person name="Feau N."/>
            <person name="Field M."/>
            <person name="Frey P."/>
            <person name="Gelhaye E."/>
            <person name="Goldberg J."/>
            <person name="Grabherr M.G."/>
            <person name="Kodira C.D."/>
            <person name="Kohler A."/>
            <person name="Kuees U."/>
            <person name="Lindquist E.A."/>
            <person name="Lucas S.M."/>
            <person name="Mago R."/>
            <person name="Mauceli E."/>
            <person name="Morin E."/>
            <person name="Murat C."/>
            <person name="Pangilinan J.L."/>
            <person name="Park R."/>
            <person name="Pearson M."/>
            <person name="Quesneville H."/>
            <person name="Rouhier N."/>
            <person name="Sakthikumar S."/>
            <person name="Salamov A.A."/>
            <person name="Schmutz J."/>
            <person name="Selles B."/>
            <person name="Shapiro H."/>
            <person name="Tanguay P."/>
            <person name="Tuskan G.A."/>
            <person name="Henrissat B."/>
            <person name="Van de Peer Y."/>
            <person name="Rouze P."/>
            <person name="Ellis J.G."/>
            <person name="Dodds P.N."/>
            <person name="Schein J.E."/>
            <person name="Zhong S."/>
            <person name="Hamelin R.C."/>
            <person name="Grigoriev I.V."/>
            <person name="Szabo L.J."/>
            <person name="Martin F."/>
        </authorList>
    </citation>
    <scope>NUCLEOTIDE SEQUENCE [LARGE SCALE GENOMIC DNA]</scope>
    <source>
        <strain evidence="3">98AG31 / pathotype 3-4-7</strain>
    </source>
</reference>
<dbReference type="Proteomes" id="UP000001072">
    <property type="component" value="Unassembled WGS sequence"/>
</dbReference>
<dbReference type="EMBL" id="GL883091">
    <property type="protein sequence ID" value="EGG12471.1"/>
    <property type="molecule type" value="Genomic_DNA"/>
</dbReference>
<dbReference type="AlphaFoldDB" id="F4R6F2"/>
<dbReference type="KEGG" id="mlr:MELLADRAFT_101618"/>